<reference evidence="2 3" key="1">
    <citation type="submission" date="2021-07" db="EMBL/GenBank/DDBJ databases">
        <title>Complete genome sequence of nontuberculous Mycobacterium sp. TY59.</title>
        <authorList>
            <person name="Fukushima K."/>
        </authorList>
    </citation>
    <scope>NUCLEOTIDE SEQUENCE [LARGE SCALE GENOMIC DNA]</scope>
    <source>
        <strain evidence="2 3">TY59</strain>
    </source>
</reference>
<evidence type="ECO:0000313" key="2">
    <source>
        <dbReference type="EMBL" id="BCZ21967.1"/>
    </source>
</evidence>
<name>A0ABN6IEP8_9MYCO</name>
<gene>
    <name evidence="2" type="ORF">MTY59_18220</name>
</gene>
<sequence>MKQGTYVDAGEQIDAERLQDQLDRLQEFMSSLDDINETNPVDFCEKACEAWQVVAFAEPPPPPATPAILVILSALQAFTNVMTAAMDDYYDTPDARDRMTRGALQQTLEAALNTILSDGRRWLAEGLPSAEEIKRRNTSTLRSLQTAKDAADNRRAEEDAHEAEMSADPYGAILIHLDPTRSDAPILEKVCSLTEDEDKTYRGAYERLRCMVDSELLEHIEDESKRFFDQLIAVLTDLRDNRISLFDADAWDEHRRKVRSALISFTAALHIHREQTMRAAKKDFGRDSEELRAVEALFSELRKKSFDYGWLEELRGALQHGDINAFSWGFGASMQGEPAANVYMKRQFVLDFTRQSAQKKWLKRRELEQRDSDPSVLDMIKAVQPLMGPLQEKLDKLLYPNVADDVATVRELLSRYPHPRGLHVLQNDAGFTRRNPWPPFSPLAPRVLRFVSTYESEEDSDNVSPGVDEDN</sequence>
<organism evidence="2 3">
    <name type="scientific">Mycobacterium senriense</name>
    <dbReference type="NCBI Taxonomy" id="2775496"/>
    <lineage>
        <taxon>Bacteria</taxon>
        <taxon>Bacillati</taxon>
        <taxon>Actinomycetota</taxon>
        <taxon>Actinomycetes</taxon>
        <taxon>Mycobacteriales</taxon>
        <taxon>Mycobacteriaceae</taxon>
        <taxon>Mycobacterium</taxon>
        <taxon>Mycobacterium avium complex (MAC)</taxon>
    </lineage>
</organism>
<proteinExistence type="predicted"/>
<dbReference type="Proteomes" id="UP000826012">
    <property type="component" value="Chromosome"/>
</dbReference>
<dbReference type="EMBL" id="AP024828">
    <property type="protein sequence ID" value="BCZ21967.1"/>
    <property type="molecule type" value="Genomic_DNA"/>
</dbReference>
<evidence type="ECO:0000256" key="1">
    <source>
        <dbReference type="SAM" id="MobiDB-lite"/>
    </source>
</evidence>
<protein>
    <submittedName>
        <fullName evidence="2">Uncharacterized protein</fullName>
    </submittedName>
</protein>
<feature type="compositionally biased region" description="Basic and acidic residues" evidence="1">
    <location>
        <begin position="149"/>
        <end position="163"/>
    </location>
</feature>
<evidence type="ECO:0000313" key="3">
    <source>
        <dbReference type="Proteomes" id="UP000826012"/>
    </source>
</evidence>
<accession>A0ABN6IEP8</accession>
<feature type="region of interest" description="Disordered" evidence="1">
    <location>
        <begin position="138"/>
        <end position="163"/>
    </location>
</feature>
<keyword evidence="3" id="KW-1185">Reference proteome</keyword>